<accession>A0A511NBY2</accession>
<gene>
    <name evidence="7" type="ORF">DC3_56430</name>
</gene>
<dbReference type="InterPro" id="IPR006094">
    <property type="entry name" value="Oxid_FAD_bind_N"/>
</dbReference>
<dbReference type="Pfam" id="PF02913">
    <property type="entry name" value="FAD-oxidase_C"/>
    <property type="match status" value="1"/>
</dbReference>
<dbReference type="Gene3D" id="3.30.465.10">
    <property type="match status" value="1"/>
</dbReference>
<keyword evidence="5" id="KW-0560">Oxidoreductase</keyword>
<dbReference type="Gene3D" id="3.30.70.2190">
    <property type="match status" value="1"/>
</dbReference>
<comment type="similarity">
    <text evidence="2">Belongs to the FAD-binding oxidoreductase/transferase type 4 family.</text>
</comment>
<dbReference type="InterPro" id="IPR016169">
    <property type="entry name" value="FAD-bd_PCMH_sub2"/>
</dbReference>
<dbReference type="SUPFAM" id="SSF55103">
    <property type="entry name" value="FAD-linked oxidases, C-terminal domain"/>
    <property type="match status" value="1"/>
</dbReference>
<dbReference type="Proteomes" id="UP000321306">
    <property type="component" value="Unassembled WGS sequence"/>
</dbReference>
<dbReference type="InterPro" id="IPR016171">
    <property type="entry name" value="Vanillyl_alc_oxidase_C-sub2"/>
</dbReference>
<keyword evidence="8" id="KW-1185">Reference proteome</keyword>
<dbReference type="FunFam" id="1.10.45.10:FF:000001">
    <property type="entry name" value="D-lactate dehydrogenase mitochondrial"/>
    <property type="match status" value="1"/>
</dbReference>
<evidence type="ECO:0000256" key="1">
    <source>
        <dbReference type="ARBA" id="ARBA00001974"/>
    </source>
</evidence>
<protein>
    <submittedName>
        <fullName evidence="7">2-hydroxy-acid oxidase</fullName>
    </submittedName>
</protein>
<reference evidence="7 8" key="1">
    <citation type="submission" date="2019-07" db="EMBL/GenBank/DDBJ databases">
        <title>Whole genome shotgun sequence of Deinococcus cellulosilyticus NBRC 106333.</title>
        <authorList>
            <person name="Hosoyama A."/>
            <person name="Uohara A."/>
            <person name="Ohji S."/>
            <person name="Ichikawa N."/>
        </authorList>
    </citation>
    <scope>NUCLEOTIDE SEQUENCE [LARGE SCALE GENOMIC DNA]</scope>
    <source>
        <strain evidence="7 8">NBRC 106333</strain>
    </source>
</reference>
<dbReference type="InterPro" id="IPR036318">
    <property type="entry name" value="FAD-bd_PCMH-like_sf"/>
</dbReference>
<dbReference type="InterPro" id="IPR016166">
    <property type="entry name" value="FAD-bd_PCMH"/>
</dbReference>
<sequence length="462" mass="49986">MKAKTKVRELTGYLKELQDAVGDKLRVELPDRLLFRYDALLQGEVPLAVVMAETTEDVARTLKICDHHDLPVIPRGGASGLSGGVVPVKPSVVISTTRMKGLKIDREGMTATVQPGVINQELQDALKPFGLYYPPDPQSGRQATIGGNIGENAGGPMCLKKGVTGDYVLELEFVTMQGDVYRMDRSGVDLPGLLIGSEGTLAFVTEAKLRLAVLPRYTQTARAIFNTLEDAGKAVALITARGLTPAKLELMDRASINAVEDAFSLGLPREAEAVLVCDTDGNDLQEVLAEIQAVKQAFDDAGATSSQIAQNEKEAEALWKARKSISPSLGRIRPQRMNEDIVVPRSKLPVVMREIRALGDASPFPLAIFGHAGDGNLHPNIMYSKQTDSWDEVDHLAHEIARVAIKYGGVLSGEHGIGLAKKPFMLEATPRPTLEAYWAVKKTLDPKNLMNPGKVLPELASN</sequence>
<dbReference type="AlphaFoldDB" id="A0A511NBY2"/>
<dbReference type="Gene3D" id="1.10.45.10">
    <property type="entry name" value="Vanillyl-alcohol Oxidase, Chain A, domain 4"/>
    <property type="match status" value="1"/>
</dbReference>
<dbReference type="GO" id="GO:0016491">
    <property type="term" value="F:oxidoreductase activity"/>
    <property type="evidence" value="ECO:0007669"/>
    <property type="project" value="UniProtKB-KW"/>
</dbReference>
<evidence type="ECO:0000256" key="3">
    <source>
        <dbReference type="ARBA" id="ARBA00022630"/>
    </source>
</evidence>
<dbReference type="Gene3D" id="3.30.43.10">
    <property type="entry name" value="Uridine Diphospho-n-acetylenolpyruvylglucosamine Reductase, domain 2"/>
    <property type="match status" value="1"/>
</dbReference>
<dbReference type="OrthoDB" id="9767256at2"/>
<name>A0A511NBY2_DEIC1</name>
<proteinExistence type="inferred from homology"/>
<evidence type="ECO:0000259" key="6">
    <source>
        <dbReference type="PROSITE" id="PS51387"/>
    </source>
</evidence>
<evidence type="ECO:0000313" key="7">
    <source>
        <dbReference type="EMBL" id="GEM50008.1"/>
    </source>
</evidence>
<dbReference type="InterPro" id="IPR051914">
    <property type="entry name" value="FAD-linked_OxidoTrans_Type4"/>
</dbReference>
<evidence type="ECO:0000256" key="4">
    <source>
        <dbReference type="ARBA" id="ARBA00022827"/>
    </source>
</evidence>
<dbReference type="PANTHER" id="PTHR42934:SF2">
    <property type="entry name" value="GLYCOLATE OXIDASE SUBUNIT GLCD"/>
    <property type="match status" value="1"/>
</dbReference>
<evidence type="ECO:0000256" key="5">
    <source>
        <dbReference type="ARBA" id="ARBA00023002"/>
    </source>
</evidence>
<keyword evidence="4" id="KW-0274">FAD</keyword>
<evidence type="ECO:0000256" key="2">
    <source>
        <dbReference type="ARBA" id="ARBA00008000"/>
    </source>
</evidence>
<organism evidence="7 8">
    <name type="scientific">Deinococcus cellulosilyticus (strain DSM 18568 / NBRC 106333 / KACC 11606 / 5516J-15)</name>
    <dbReference type="NCBI Taxonomy" id="1223518"/>
    <lineage>
        <taxon>Bacteria</taxon>
        <taxon>Thermotogati</taxon>
        <taxon>Deinococcota</taxon>
        <taxon>Deinococci</taxon>
        <taxon>Deinococcales</taxon>
        <taxon>Deinococcaceae</taxon>
        <taxon>Deinococcus</taxon>
    </lineage>
</organism>
<dbReference type="Pfam" id="PF01565">
    <property type="entry name" value="FAD_binding_4"/>
    <property type="match status" value="1"/>
</dbReference>
<dbReference type="InterPro" id="IPR016164">
    <property type="entry name" value="FAD-linked_Oxase-like_C"/>
</dbReference>
<dbReference type="GO" id="GO:0071949">
    <property type="term" value="F:FAD binding"/>
    <property type="evidence" value="ECO:0007669"/>
    <property type="project" value="InterPro"/>
</dbReference>
<dbReference type="FunFam" id="3.30.70.2740:FF:000001">
    <property type="entry name" value="D-lactate dehydrogenase mitochondrial"/>
    <property type="match status" value="1"/>
</dbReference>
<keyword evidence="3" id="KW-0285">Flavoprotein</keyword>
<evidence type="ECO:0000313" key="8">
    <source>
        <dbReference type="Proteomes" id="UP000321306"/>
    </source>
</evidence>
<dbReference type="InterPro" id="IPR016167">
    <property type="entry name" value="FAD-bd_PCMH_sub1"/>
</dbReference>
<dbReference type="RefSeq" id="WP_146891693.1">
    <property type="nucleotide sequence ID" value="NZ_BJXB01000052.1"/>
</dbReference>
<comment type="caution">
    <text evidence="7">The sequence shown here is derived from an EMBL/GenBank/DDBJ whole genome shotgun (WGS) entry which is preliminary data.</text>
</comment>
<dbReference type="PROSITE" id="PS51387">
    <property type="entry name" value="FAD_PCMH"/>
    <property type="match status" value="1"/>
</dbReference>
<dbReference type="SUPFAM" id="SSF56176">
    <property type="entry name" value="FAD-binding/transporter-associated domain-like"/>
    <property type="match status" value="1"/>
</dbReference>
<dbReference type="Gene3D" id="3.30.70.2740">
    <property type="match status" value="1"/>
</dbReference>
<comment type="cofactor">
    <cofactor evidence="1">
        <name>FAD</name>
        <dbReference type="ChEBI" id="CHEBI:57692"/>
    </cofactor>
</comment>
<dbReference type="PANTHER" id="PTHR42934">
    <property type="entry name" value="GLYCOLATE OXIDASE SUBUNIT GLCD"/>
    <property type="match status" value="1"/>
</dbReference>
<dbReference type="InterPro" id="IPR004113">
    <property type="entry name" value="FAD-bd_oxidored_4_C"/>
</dbReference>
<dbReference type="EMBL" id="BJXB01000052">
    <property type="protein sequence ID" value="GEM50008.1"/>
    <property type="molecule type" value="Genomic_DNA"/>
</dbReference>
<feature type="domain" description="FAD-binding PCMH-type" evidence="6">
    <location>
        <begin position="42"/>
        <end position="214"/>
    </location>
</feature>